<accession>A0A1G6PX40</accession>
<dbReference type="Proteomes" id="UP000199467">
    <property type="component" value="Unassembled WGS sequence"/>
</dbReference>
<sequence length="141" mass="15101">MSTSNEQPTVLDFKHAAGLELAIRELQALGYDSESSAQYRLSELLSEVLQAAASNTGAAEAAPETPAPMNLDQFIGQLLAVREKVGGDICVAVTYAPFGDGEQKAMTHELIQVLPISCYSDYDIPAQQYLAIGPVVDTRGR</sequence>
<dbReference type="EMBL" id="FMZQ01000007">
    <property type="protein sequence ID" value="SDC84762.1"/>
    <property type="molecule type" value="Genomic_DNA"/>
</dbReference>
<name>A0A1G6PX40_9GAMM</name>
<organism evidence="1 2">
    <name type="scientific">Ectopseudomonas chengduensis</name>
    <dbReference type="NCBI Taxonomy" id="489632"/>
    <lineage>
        <taxon>Bacteria</taxon>
        <taxon>Pseudomonadati</taxon>
        <taxon>Pseudomonadota</taxon>
        <taxon>Gammaproteobacteria</taxon>
        <taxon>Pseudomonadales</taxon>
        <taxon>Pseudomonadaceae</taxon>
        <taxon>Ectopseudomonas</taxon>
    </lineage>
</organism>
<gene>
    <name evidence="1" type="ORF">SAMN05216576_107141</name>
</gene>
<keyword evidence="2" id="KW-1185">Reference proteome</keyword>
<evidence type="ECO:0000313" key="1">
    <source>
        <dbReference type="EMBL" id="SDC84762.1"/>
    </source>
</evidence>
<evidence type="ECO:0000313" key="2">
    <source>
        <dbReference type="Proteomes" id="UP000199467"/>
    </source>
</evidence>
<reference evidence="2" key="1">
    <citation type="submission" date="2016-10" db="EMBL/GenBank/DDBJ databases">
        <authorList>
            <person name="Varghese N."/>
            <person name="Submissions S."/>
        </authorList>
    </citation>
    <scope>NUCLEOTIDE SEQUENCE [LARGE SCALE GENOMIC DNA]</scope>
    <source>
        <strain evidence="2">DSM 26382</strain>
    </source>
</reference>
<dbReference type="AlphaFoldDB" id="A0A1G6PX40"/>
<dbReference type="RefSeq" id="WP_017362304.1">
    <property type="nucleotide sequence ID" value="NZ_FMZQ01000007.1"/>
</dbReference>
<protein>
    <submittedName>
        <fullName evidence="1">Uncharacterized protein</fullName>
    </submittedName>
</protein>
<proteinExistence type="predicted"/>
<dbReference type="GeneID" id="57609063"/>